<evidence type="ECO:0000313" key="5">
    <source>
        <dbReference type="EMBL" id="KIJ32931.1"/>
    </source>
</evidence>
<dbReference type="InterPro" id="IPR003653">
    <property type="entry name" value="Peptidase_C48_C"/>
</dbReference>
<proteinExistence type="inferred from homology"/>
<dbReference type="SUPFAM" id="SSF54001">
    <property type="entry name" value="Cysteine proteinases"/>
    <property type="match status" value="1"/>
</dbReference>
<dbReference type="HOGENOM" id="CLU_2672696_0_0_1"/>
<feature type="domain" description="Ubiquitin-like protease family profile" evidence="4">
    <location>
        <begin position="3"/>
        <end position="27"/>
    </location>
</feature>
<dbReference type="GO" id="GO:0008234">
    <property type="term" value="F:cysteine-type peptidase activity"/>
    <property type="evidence" value="ECO:0007669"/>
    <property type="project" value="InterPro"/>
</dbReference>
<dbReference type="Gene3D" id="1.10.418.20">
    <property type="match status" value="1"/>
</dbReference>
<accession>A0A0C9V6H6</accession>
<gene>
    <name evidence="5" type="ORF">M422DRAFT_265272</name>
</gene>
<dbReference type="InterPro" id="IPR038765">
    <property type="entry name" value="Papain-like_cys_pep_sf"/>
</dbReference>
<name>A0A0C9V6H6_SPHS4</name>
<keyword evidence="2" id="KW-0645">Protease</keyword>
<evidence type="ECO:0000259" key="4">
    <source>
        <dbReference type="Pfam" id="PF02902"/>
    </source>
</evidence>
<evidence type="ECO:0000256" key="2">
    <source>
        <dbReference type="ARBA" id="ARBA00022670"/>
    </source>
</evidence>
<dbReference type="Pfam" id="PF02902">
    <property type="entry name" value="Peptidase_C48"/>
    <property type="match status" value="1"/>
</dbReference>
<dbReference type="AlphaFoldDB" id="A0A0C9V6H6"/>
<keyword evidence="3" id="KW-0378">Hydrolase</keyword>
<dbReference type="Proteomes" id="UP000054279">
    <property type="component" value="Unassembled WGS sequence"/>
</dbReference>
<comment type="similarity">
    <text evidence="1">Belongs to the peptidase C48 family.</text>
</comment>
<organism evidence="5 6">
    <name type="scientific">Sphaerobolus stellatus (strain SS14)</name>
    <dbReference type="NCBI Taxonomy" id="990650"/>
    <lineage>
        <taxon>Eukaryota</taxon>
        <taxon>Fungi</taxon>
        <taxon>Dikarya</taxon>
        <taxon>Basidiomycota</taxon>
        <taxon>Agaricomycotina</taxon>
        <taxon>Agaricomycetes</taxon>
        <taxon>Phallomycetidae</taxon>
        <taxon>Geastrales</taxon>
        <taxon>Sphaerobolaceae</taxon>
        <taxon>Sphaerobolus</taxon>
    </lineage>
</organism>
<evidence type="ECO:0000256" key="3">
    <source>
        <dbReference type="ARBA" id="ARBA00022801"/>
    </source>
</evidence>
<reference evidence="5 6" key="1">
    <citation type="submission" date="2014-06" db="EMBL/GenBank/DDBJ databases">
        <title>Evolutionary Origins and Diversification of the Mycorrhizal Mutualists.</title>
        <authorList>
            <consortium name="DOE Joint Genome Institute"/>
            <consortium name="Mycorrhizal Genomics Consortium"/>
            <person name="Kohler A."/>
            <person name="Kuo A."/>
            <person name="Nagy L.G."/>
            <person name="Floudas D."/>
            <person name="Copeland A."/>
            <person name="Barry K.W."/>
            <person name="Cichocki N."/>
            <person name="Veneault-Fourrey C."/>
            <person name="LaButti K."/>
            <person name="Lindquist E.A."/>
            <person name="Lipzen A."/>
            <person name="Lundell T."/>
            <person name="Morin E."/>
            <person name="Murat C."/>
            <person name="Riley R."/>
            <person name="Ohm R."/>
            <person name="Sun H."/>
            <person name="Tunlid A."/>
            <person name="Henrissat B."/>
            <person name="Grigoriev I.V."/>
            <person name="Hibbett D.S."/>
            <person name="Martin F."/>
        </authorList>
    </citation>
    <scope>NUCLEOTIDE SEQUENCE [LARGE SCALE GENOMIC DNA]</scope>
    <source>
        <strain evidence="5 6">SS14</strain>
    </source>
</reference>
<dbReference type="EMBL" id="KN837220">
    <property type="protein sequence ID" value="KIJ32931.1"/>
    <property type="molecule type" value="Genomic_DNA"/>
</dbReference>
<evidence type="ECO:0000313" key="6">
    <source>
        <dbReference type="Proteomes" id="UP000054279"/>
    </source>
</evidence>
<keyword evidence="6" id="KW-1185">Reference proteome</keyword>
<dbReference type="GO" id="GO:0019783">
    <property type="term" value="F:ubiquitin-like protein peptidase activity"/>
    <property type="evidence" value="ECO:0007669"/>
    <property type="project" value="UniProtKB-ARBA"/>
</dbReference>
<protein>
    <recommendedName>
        <fullName evidence="4">Ubiquitin-like protease family profile domain-containing protein</fullName>
    </recommendedName>
</protein>
<sequence length="75" mass="8514">MAQVPKQDNDFDCGPFMIHNVGRLSRSFRNIVNFLKDPLSTPTLEASTIWEPMYAPAKRPELEVLARRLLAQCPA</sequence>
<dbReference type="GO" id="GO:0006508">
    <property type="term" value="P:proteolysis"/>
    <property type="evidence" value="ECO:0007669"/>
    <property type="project" value="UniProtKB-KW"/>
</dbReference>
<evidence type="ECO:0000256" key="1">
    <source>
        <dbReference type="ARBA" id="ARBA00005234"/>
    </source>
</evidence>